<feature type="transmembrane region" description="Helical" evidence="1">
    <location>
        <begin position="73"/>
        <end position="95"/>
    </location>
</feature>
<feature type="transmembrane region" description="Helical" evidence="1">
    <location>
        <begin position="107"/>
        <end position="130"/>
    </location>
</feature>
<accession>A0A1F6EX28</accession>
<evidence type="ECO:0008006" key="4">
    <source>
        <dbReference type="Google" id="ProtNLM"/>
    </source>
</evidence>
<feature type="transmembrane region" description="Helical" evidence="1">
    <location>
        <begin position="15"/>
        <end position="33"/>
    </location>
</feature>
<keyword evidence="1" id="KW-0812">Transmembrane</keyword>
<feature type="transmembrane region" description="Helical" evidence="1">
    <location>
        <begin position="45"/>
        <end position="67"/>
    </location>
</feature>
<feature type="transmembrane region" description="Helical" evidence="1">
    <location>
        <begin position="150"/>
        <end position="168"/>
    </location>
</feature>
<reference evidence="2 3" key="1">
    <citation type="journal article" date="2016" name="Nat. Commun.">
        <title>Thousands of microbial genomes shed light on interconnected biogeochemical processes in an aquifer system.</title>
        <authorList>
            <person name="Anantharaman K."/>
            <person name="Brown C.T."/>
            <person name="Hug L.A."/>
            <person name="Sharon I."/>
            <person name="Castelle C.J."/>
            <person name="Probst A.J."/>
            <person name="Thomas B.C."/>
            <person name="Singh A."/>
            <person name="Wilkins M.J."/>
            <person name="Karaoz U."/>
            <person name="Brodie E.L."/>
            <person name="Williams K.H."/>
            <person name="Hubbard S.S."/>
            <person name="Banfield J.F."/>
        </authorList>
    </citation>
    <scope>NUCLEOTIDE SEQUENCE [LARGE SCALE GENOMIC DNA]</scope>
</reference>
<keyword evidence="1" id="KW-1133">Transmembrane helix</keyword>
<protein>
    <recommendedName>
        <fullName evidence="4">Lycopene cyclase domain-containing protein</fullName>
    </recommendedName>
</protein>
<keyword evidence="1" id="KW-0472">Membrane</keyword>
<comment type="caution">
    <text evidence="2">The sequence shown here is derived from an EMBL/GenBank/DDBJ whole genome shotgun (WGS) entry which is preliminary data.</text>
</comment>
<evidence type="ECO:0000256" key="1">
    <source>
        <dbReference type="SAM" id="Phobius"/>
    </source>
</evidence>
<evidence type="ECO:0000313" key="3">
    <source>
        <dbReference type="Proteomes" id="UP000178811"/>
    </source>
</evidence>
<sequence>MFDNRFLGFMAWEDIPYFFLFVYFPIMFWEYFYDKQTHEHTWTKRMTRLASVFIFVALAVTAAWAWVPRIIQIPYFYLLVTIVLVLIPLSLESILRPRLGLKFVRVGLYFAFVAILYELTAIYLGQWYFPSDTFIGWVHIIGLKFPIEEFLTWIVFGAAAILTWYEYFDDDNR</sequence>
<organism evidence="2 3">
    <name type="scientific">Candidatus Kaiserbacteria bacterium RIFCSPLOWO2_01_FULL_52_12b</name>
    <dbReference type="NCBI Taxonomy" id="1798509"/>
    <lineage>
        <taxon>Bacteria</taxon>
        <taxon>Candidatus Kaiseribacteriota</taxon>
    </lineage>
</organism>
<evidence type="ECO:0000313" key="2">
    <source>
        <dbReference type="EMBL" id="OGG78181.1"/>
    </source>
</evidence>
<name>A0A1F6EX28_9BACT</name>
<gene>
    <name evidence="2" type="ORF">A3A36_00770</name>
</gene>
<proteinExistence type="predicted"/>
<dbReference type="EMBL" id="MFLW01000021">
    <property type="protein sequence ID" value="OGG78181.1"/>
    <property type="molecule type" value="Genomic_DNA"/>
</dbReference>
<dbReference type="AlphaFoldDB" id="A0A1F6EX28"/>
<dbReference type="Proteomes" id="UP000178811">
    <property type="component" value="Unassembled WGS sequence"/>
</dbReference>